<evidence type="ECO:0000256" key="2">
    <source>
        <dbReference type="SAM" id="MobiDB-lite"/>
    </source>
</evidence>
<comment type="caution">
    <text evidence="3">The sequence shown here is derived from an EMBL/GenBank/DDBJ whole genome shotgun (WGS) entry which is preliminary data.</text>
</comment>
<organism evidence="3 4">
    <name type="scientific">Panaeolus cyanescens</name>
    <dbReference type="NCBI Taxonomy" id="181874"/>
    <lineage>
        <taxon>Eukaryota</taxon>
        <taxon>Fungi</taxon>
        <taxon>Dikarya</taxon>
        <taxon>Basidiomycota</taxon>
        <taxon>Agaricomycotina</taxon>
        <taxon>Agaricomycetes</taxon>
        <taxon>Agaricomycetidae</taxon>
        <taxon>Agaricales</taxon>
        <taxon>Agaricineae</taxon>
        <taxon>Galeropsidaceae</taxon>
        <taxon>Panaeolus</taxon>
    </lineage>
</organism>
<keyword evidence="1" id="KW-0175">Coiled coil</keyword>
<gene>
    <name evidence="3" type="ORF">CVT24_010504</name>
</gene>
<dbReference type="EMBL" id="NHTK01000999">
    <property type="protein sequence ID" value="PPR04011.1"/>
    <property type="molecule type" value="Genomic_DNA"/>
</dbReference>
<keyword evidence="4" id="KW-1185">Reference proteome</keyword>
<dbReference type="Proteomes" id="UP000284842">
    <property type="component" value="Unassembled WGS sequence"/>
</dbReference>
<sequence length="622" mass="71195">MQEFGRRHENHQRVPWPAGMEDSPVHLPSPVLALLGSNTLPLPGEESATKTFQASLSHHIEQNEREQKIVEEEISRLAAKLRNLKAARSPLEKQAFACGVVLSPFRRLPDDVLYNIAQQFCFDSGLPTIDSPHRALILGRVSRTFRQIVRNTSAFWKKMRISCSADISIEGCDRQAVEQIAHFATLSGSLALSIHLQEASDEYMETYAGDPHGISHALRWMLDDSNTVSRDVLSRLKQLGITSRRNVSLLRLLMARLVEQGRTLALSSLVIARPHGELDWLCMAAREVARVFLFMPLLKKVWFDPRLELVSDVVTRSDRAPWAQLTVARLGIFVRDDEWRFILTLCPNLEAAWFSVLDDPEGHAINHTASDVFTHHRLKKLVIQFSMGYPADHISVFMGLRFPLLIDLKLQFCSDLKAPGRFGIVARQLQGVFPALQNLFLLNTCSILKKFKYIFPLLMGFSTTTNLSLTMSHIDVPEFAEFLRRRGQDDTLMLPNLRSLHLKFLPKYRRWVKNNEKDLTALLKGIPEARKAAYAARARDAQLTSTSRHNQNTEFDYSIAFSWSPDDHIRHQTPHLEASRKYFTELQRKFQREGTGIPVYIMQEEIPESEDDYLKEDFLKLF</sequence>
<reference evidence="3 4" key="1">
    <citation type="journal article" date="2018" name="Evol. Lett.">
        <title>Horizontal gene cluster transfer increased hallucinogenic mushroom diversity.</title>
        <authorList>
            <person name="Reynolds H.T."/>
            <person name="Vijayakumar V."/>
            <person name="Gluck-Thaler E."/>
            <person name="Korotkin H.B."/>
            <person name="Matheny P.B."/>
            <person name="Slot J.C."/>
        </authorList>
    </citation>
    <scope>NUCLEOTIDE SEQUENCE [LARGE SCALE GENOMIC DNA]</scope>
    <source>
        <strain evidence="3 4">2629</strain>
    </source>
</reference>
<evidence type="ECO:0000313" key="4">
    <source>
        <dbReference type="Proteomes" id="UP000284842"/>
    </source>
</evidence>
<feature type="coiled-coil region" evidence="1">
    <location>
        <begin position="60"/>
        <end position="87"/>
    </location>
</feature>
<proteinExistence type="predicted"/>
<protein>
    <submittedName>
        <fullName evidence="3">Uncharacterized protein</fullName>
    </submittedName>
</protein>
<dbReference type="OrthoDB" id="3045996at2759"/>
<dbReference type="InParanoid" id="A0A409YLS1"/>
<feature type="region of interest" description="Disordered" evidence="2">
    <location>
        <begin position="1"/>
        <end position="22"/>
    </location>
</feature>
<name>A0A409YLS1_9AGAR</name>
<evidence type="ECO:0000256" key="1">
    <source>
        <dbReference type="SAM" id="Coils"/>
    </source>
</evidence>
<dbReference type="AlphaFoldDB" id="A0A409YLS1"/>
<accession>A0A409YLS1</accession>
<evidence type="ECO:0000313" key="3">
    <source>
        <dbReference type="EMBL" id="PPR04011.1"/>
    </source>
</evidence>